<evidence type="ECO:0000256" key="1">
    <source>
        <dbReference type="SAM" id="MobiDB-lite"/>
    </source>
</evidence>
<protein>
    <submittedName>
        <fullName evidence="2">Uncharacterized protein</fullName>
    </submittedName>
</protein>
<sequence length="72" mass="7177">MEGEGGGFENSKSFEDPHGTGTIDQAPDVADVGENTSRPDDIADAGPPEGGDIADVGGSPDIADVGEPPSPR</sequence>
<comment type="caution">
    <text evidence="2">The sequence shown here is derived from an EMBL/GenBank/DDBJ whole genome shotgun (WGS) entry which is preliminary data.</text>
</comment>
<evidence type="ECO:0000313" key="3">
    <source>
        <dbReference type="Proteomes" id="UP000178319"/>
    </source>
</evidence>
<dbReference type="EMBL" id="MHBZ01000015">
    <property type="protein sequence ID" value="OGY11552.1"/>
    <property type="molecule type" value="Genomic_DNA"/>
</dbReference>
<evidence type="ECO:0000313" key="2">
    <source>
        <dbReference type="EMBL" id="OGY11552.1"/>
    </source>
</evidence>
<reference evidence="2 3" key="1">
    <citation type="journal article" date="2016" name="Nat. Commun.">
        <title>Thousands of microbial genomes shed light on interconnected biogeochemical processes in an aquifer system.</title>
        <authorList>
            <person name="Anantharaman K."/>
            <person name="Brown C.T."/>
            <person name="Hug L.A."/>
            <person name="Sharon I."/>
            <person name="Castelle C.J."/>
            <person name="Probst A.J."/>
            <person name="Thomas B.C."/>
            <person name="Singh A."/>
            <person name="Wilkins M.J."/>
            <person name="Karaoz U."/>
            <person name="Brodie E.L."/>
            <person name="Williams K.H."/>
            <person name="Hubbard S.S."/>
            <person name="Banfield J.F."/>
        </authorList>
    </citation>
    <scope>NUCLEOTIDE SEQUENCE [LARGE SCALE GENOMIC DNA]</scope>
</reference>
<proteinExistence type="predicted"/>
<dbReference type="AlphaFoldDB" id="A0A1G1V8M7"/>
<organism evidence="2 3">
    <name type="scientific">Candidatus Blackburnbacteria bacterium RIFCSPHIGHO2_02_FULL_44_20</name>
    <dbReference type="NCBI Taxonomy" id="1797516"/>
    <lineage>
        <taxon>Bacteria</taxon>
        <taxon>Candidatus Blackburniibacteriota</taxon>
    </lineage>
</organism>
<gene>
    <name evidence="2" type="ORF">A3D26_03310</name>
</gene>
<accession>A0A1G1V8M7</accession>
<dbReference type="Proteomes" id="UP000178319">
    <property type="component" value="Unassembled WGS sequence"/>
</dbReference>
<name>A0A1G1V8M7_9BACT</name>
<feature type="region of interest" description="Disordered" evidence="1">
    <location>
        <begin position="1"/>
        <end position="72"/>
    </location>
</feature>